<dbReference type="OrthoDB" id="426210at2759"/>
<dbReference type="AlphaFoldDB" id="A0A8K1LJB6"/>
<keyword evidence="2" id="KW-1185">Reference proteome</keyword>
<evidence type="ECO:0000313" key="2">
    <source>
        <dbReference type="Proteomes" id="UP000796761"/>
    </source>
</evidence>
<protein>
    <submittedName>
        <fullName evidence="1">Uncharacterized protein</fullName>
    </submittedName>
</protein>
<evidence type="ECO:0000313" key="1">
    <source>
        <dbReference type="EMBL" id="TRZ15796.1"/>
    </source>
</evidence>
<name>A0A8K1LJB6_9PASS</name>
<reference evidence="1" key="1">
    <citation type="submission" date="2019-04" db="EMBL/GenBank/DDBJ databases">
        <title>Genome assembly of Zosterops borbonicus 15179.</title>
        <authorList>
            <person name="Leroy T."/>
            <person name="Anselmetti Y."/>
            <person name="Tilak M.-K."/>
            <person name="Nabholz B."/>
        </authorList>
    </citation>
    <scope>NUCLEOTIDE SEQUENCE</scope>
    <source>
        <strain evidence="1">HGM_15179</strain>
        <tissue evidence="1">Muscle</tissue>
    </source>
</reference>
<proteinExistence type="predicted"/>
<accession>A0A8K1LJB6</accession>
<dbReference type="Proteomes" id="UP000796761">
    <property type="component" value="Unassembled WGS sequence"/>
</dbReference>
<comment type="caution">
    <text evidence="1">The sequence shown here is derived from an EMBL/GenBank/DDBJ whole genome shotgun (WGS) entry which is preliminary data.</text>
</comment>
<organism evidence="1 2">
    <name type="scientific">Zosterops borbonicus</name>
    <dbReference type="NCBI Taxonomy" id="364589"/>
    <lineage>
        <taxon>Eukaryota</taxon>
        <taxon>Metazoa</taxon>
        <taxon>Chordata</taxon>
        <taxon>Craniata</taxon>
        <taxon>Vertebrata</taxon>
        <taxon>Euteleostomi</taxon>
        <taxon>Archelosauria</taxon>
        <taxon>Archosauria</taxon>
        <taxon>Dinosauria</taxon>
        <taxon>Saurischia</taxon>
        <taxon>Theropoda</taxon>
        <taxon>Coelurosauria</taxon>
        <taxon>Aves</taxon>
        <taxon>Neognathae</taxon>
        <taxon>Neoaves</taxon>
        <taxon>Telluraves</taxon>
        <taxon>Australaves</taxon>
        <taxon>Passeriformes</taxon>
        <taxon>Sylvioidea</taxon>
        <taxon>Zosteropidae</taxon>
        <taxon>Zosterops</taxon>
    </lineage>
</organism>
<sequence>MSQCALVAKKASGILACVSNSVTSRIRVVILPLYSALVLQPPPGKQPFKHINSDLGRQNTITLRVPFFFPHLYVLSMVPYGDRGGEEGRLAAEPHAYKSEKQFRDVKMRGSDHSDHERVELRILRGENKRHRPGTRDCPCDPRIKPLILEPRECPLFRTTAVTAKAKVLRSQDPRKEATVESHIRSIILCNLDNNKILDRNSGNNKTVVGSCSVRSQKKLNEEFDIYN</sequence>
<dbReference type="EMBL" id="SWJQ01000351">
    <property type="protein sequence ID" value="TRZ15796.1"/>
    <property type="molecule type" value="Genomic_DNA"/>
</dbReference>
<gene>
    <name evidence="1" type="ORF">HGM15179_011295</name>
</gene>